<keyword evidence="2" id="KW-1185">Reference proteome</keyword>
<gene>
    <name evidence="1" type="ORF">B0T21DRAFT_399239</name>
</gene>
<evidence type="ECO:0000313" key="2">
    <source>
        <dbReference type="Proteomes" id="UP001172159"/>
    </source>
</evidence>
<proteinExistence type="predicted"/>
<sequence length="391" mass="44211">MIRFDRADANMPKYCNGILPRVVDDAQWETAAHKLWEPDPTIPNSRLLHTRLPVQRPDAGTEIPKDIAGRLLMVFQNAGGRTNVWKQLPQKGKTSLIHQAARIRASLFDFNAPAEFFSEWFLPRTFTFMPESLSFPVEPTREFWTNVFRVKIEATIRQEGNMIGWESDNHTVGPQALKAKEALLEFIPHILPEDKGKQSEWMWRPVLEHGDYGIHNMSITVDEATGEPSITSIFDMDRGCIVRALLVDPEFAVSGCDFNADENGGGTFSRLEDDDPEFKERNMVYAKQYLEAIYEHAPNFKRAIIAGKDARYLWFALRGWRGDDPEQFFGGLGKWAASRVAEIGVASGHDLGSAKSQENNKEIKAINGEETQLAGCQDTKALNEQEVQEAR</sequence>
<evidence type="ECO:0000313" key="1">
    <source>
        <dbReference type="EMBL" id="KAK0744946.1"/>
    </source>
</evidence>
<dbReference type="EMBL" id="JAUKTV010000002">
    <property type="protein sequence ID" value="KAK0744946.1"/>
    <property type="molecule type" value="Genomic_DNA"/>
</dbReference>
<name>A0AA40K3V2_9PEZI</name>
<comment type="caution">
    <text evidence="1">The sequence shown here is derived from an EMBL/GenBank/DDBJ whole genome shotgun (WGS) entry which is preliminary data.</text>
</comment>
<accession>A0AA40K3V2</accession>
<reference evidence="1" key="1">
    <citation type="submission" date="2023-06" db="EMBL/GenBank/DDBJ databases">
        <title>Genome-scale phylogeny and comparative genomics of the fungal order Sordariales.</title>
        <authorList>
            <consortium name="Lawrence Berkeley National Laboratory"/>
            <person name="Hensen N."/>
            <person name="Bonometti L."/>
            <person name="Westerberg I."/>
            <person name="Brannstrom I.O."/>
            <person name="Guillou S."/>
            <person name="Cros-Aarteil S."/>
            <person name="Calhoun S."/>
            <person name="Haridas S."/>
            <person name="Kuo A."/>
            <person name="Mondo S."/>
            <person name="Pangilinan J."/>
            <person name="Riley R."/>
            <person name="Labutti K."/>
            <person name="Andreopoulos B."/>
            <person name="Lipzen A."/>
            <person name="Chen C."/>
            <person name="Yanf M."/>
            <person name="Daum C."/>
            <person name="Ng V."/>
            <person name="Clum A."/>
            <person name="Steindorff A."/>
            <person name="Ohm R."/>
            <person name="Martin F."/>
            <person name="Silar P."/>
            <person name="Natvig D."/>
            <person name="Lalanne C."/>
            <person name="Gautier V."/>
            <person name="Ament-Velasquez S.L."/>
            <person name="Kruys A."/>
            <person name="Hutchinson M.I."/>
            <person name="Powell A.J."/>
            <person name="Barry K."/>
            <person name="Miller A.N."/>
            <person name="Grigoriev I.V."/>
            <person name="Debuchy R."/>
            <person name="Gladieux P."/>
            <person name="Thoren M.H."/>
            <person name="Johannesson H."/>
        </authorList>
    </citation>
    <scope>NUCLEOTIDE SEQUENCE</scope>
    <source>
        <strain evidence="1">CBS 540.89</strain>
    </source>
</reference>
<dbReference type="Proteomes" id="UP001172159">
    <property type="component" value="Unassembled WGS sequence"/>
</dbReference>
<protein>
    <submittedName>
        <fullName evidence="1">Uncharacterized protein</fullName>
    </submittedName>
</protein>
<organism evidence="1 2">
    <name type="scientific">Apiosordaria backusii</name>
    <dbReference type="NCBI Taxonomy" id="314023"/>
    <lineage>
        <taxon>Eukaryota</taxon>
        <taxon>Fungi</taxon>
        <taxon>Dikarya</taxon>
        <taxon>Ascomycota</taxon>
        <taxon>Pezizomycotina</taxon>
        <taxon>Sordariomycetes</taxon>
        <taxon>Sordariomycetidae</taxon>
        <taxon>Sordariales</taxon>
        <taxon>Lasiosphaeriaceae</taxon>
        <taxon>Apiosordaria</taxon>
    </lineage>
</organism>
<dbReference type="AlphaFoldDB" id="A0AA40K3V2"/>